<gene>
    <name evidence="2" type="ORF">Fcan01_11528</name>
</gene>
<name>A0A226EC07_FOLCA</name>
<keyword evidence="1" id="KW-0732">Signal</keyword>
<evidence type="ECO:0000256" key="1">
    <source>
        <dbReference type="SAM" id="SignalP"/>
    </source>
</evidence>
<organism evidence="2 3">
    <name type="scientific">Folsomia candida</name>
    <name type="common">Springtail</name>
    <dbReference type="NCBI Taxonomy" id="158441"/>
    <lineage>
        <taxon>Eukaryota</taxon>
        <taxon>Metazoa</taxon>
        <taxon>Ecdysozoa</taxon>
        <taxon>Arthropoda</taxon>
        <taxon>Hexapoda</taxon>
        <taxon>Collembola</taxon>
        <taxon>Entomobryomorpha</taxon>
        <taxon>Isotomoidea</taxon>
        <taxon>Isotomidae</taxon>
        <taxon>Proisotominae</taxon>
        <taxon>Folsomia</taxon>
    </lineage>
</organism>
<dbReference type="EMBL" id="LNIX01000005">
    <property type="protein sequence ID" value="OXA55105.1"/>
    <property type="molecule type" value="Genomic_DNA"/>
</dbReference>
<reference evidence="2 3" key="1">
    <citation type="submission" date="2015-12" db="EMBL/GenBank/DDBJ databases">
        <title>The genome of Folsomia candida.</title>
        <authorList>
            <person name="Faddeeva A."/>
            <person name="Derks M.F."/>
            <person name="Anvar Y."/>
            <person name="Smit S."/>
            <person name="Van Straalen N."/>
            <person name="Roelofs D."/>
        </authorList>
    </citation>
    <scope>NUCLEOTIDE SEQUENCE [LARGE SCALE GENOMIC DNA]</scope>
    <source>
        <strain evidence="2 3">VU population</strain>
        <tissue evidence="2">Whole body</tissue>
    </source>
</reference>
<proteinExistence type="predicted"/>
<feature type="chain" id="PRO_5013076107" evidence="1">
    <location>
        <begin position="16"/>
        <end position="151"/>
    </location>
</feature>
<dbReference type="Proteomes" id="UP000198287">
    <property type="component" value="Unassembled WGS sequence"/>
</dbReference>
<sequence length="151" mass="17252">MKLFVLLISFALTLGQDTEFQSLGDSMRNIIAKYGEKETLRVFQEGRIEARISSYIDELFYRNRTEGEETKRIYAELQDALSDNREANEAWDIVARGKGENLEVVIGAAYRLDAILGEEVSGSRRGFWDWVKKNWKTIVQVTVAVVELLVA</sequence>
<dbReference type="AlphaFoldDB" id="A0A226EC07"/>
<keyword evidence="3" id="KW-1185">Reference proteome</keyword>
<feature type="signal peptide" evidence="1">
    <location>
        <begin position="1"/>
        <end position="15"/>
    </location>
</feature>
<comment type="caution">
    <text evidence="2">The sequence shown here is derived from an EMBL/GenBank/DDBJ whole genome shotgun (WGS) entry which is preliminary data.</text>
</comment>
<accession>A0A226EC07</accession>
<evidence type="ECO:0000313" key="3">
    <source>
        <dbReference type="Proteomes" id="UP000198287"/>
    </source>
</evidence>
<evidence type="ECO:0000313" key="2">
    <source>
        <dbReference type="EMBL" id="OXA55105.1"/>
    </source>
</evidence>
<protein>
    <submittedName>
        <fullName evidence="2">Putative kinetochore protein NDC80</fullName>
    </submittedName>
</protein>